<protein>
    <submittedName>
        <fullName evidence="1">Uncharacterized protein</fullName>
    </submittedName>
</protein>
<evidence type="ECO:0000313" key="2">
    <source>
        <dbReference type="Proteomes" id="UP000183567"/>
    </source>
</evidence>
<dbReference type="OrthoDB" id="2686798at2759"/>
<organism evidence="1 2">
    <name type="scientific">Rhizopogon vesiculosus</name>
    <dbReference type="NCBI Taxonomy" id="180088"/>
    <lineage>
        <taxon>Eukaryota</taxon>
        <taxon>Fungi</taxon>
        <taxon>Dikarya</taxon>
        <taxon>Basidiomycota</taxon>
        <taxon>Agaricomycotina</taxon>
        <taxon>Agaricomycetes</taxon>
        <taxon>Agaricomycetidae</taxon>
        <taxon>Boletales</taxon>
        <taxon>Suillineae</taxon>
        <taxon>Rhizopogonaceae</taxon>
        <taxon>Rhizopogon</taxon>
    </lineage>
</organism>
<dbReference type="AlphaFoldDB" id="A0A1J8Q4P0"/>
<evidence type="ECO:0000313" key="1">
    <source>
        <dbReference type="EMBL" id="OJA16021.1"/>
    </source>
</evidence>
<keyword evidence="2" id="KW-1185">Reference proteome</keyword>
<name>A0A1J8Q4P0_9AGAM</name>
<dbReference type="STRING" id="180088.A0A1J8Q4P0"/>
<dbReference type="Proteomes" id="UP000183567">
    <property type="component" value="Unassembled WGS sequence"/>
</dbReference>
<reference evidence="1 2" key="1">
    <citation type="submission" date="2016-03" db="EMBL/GenBank/DDBJ databases">
        <title>Comparative genomics of the ectomycorrhizal sister species Rhizopogon vinicolor and Rhizopogon vesiculosus (Basidiomycota: Boletales) reveals a divergence of the mating type B locus.</title>
        <authorList>
            <person name="Mujic A.B."/>
            <person name="Kuo A."/>
            <person name="Tritt A."/>
            <person name="Lipzen A."/>
            <person name="Chen C."/>
            <person name="Johnson J."/>
            <person name="Sharma A."/>
            <person name="Barry K."/>
            <person name="Grigoriev I.V."/>
            <person name="Spatafora J.W."/>
        </authorList>
    </citation>
    <scope>NUCLEOTIDE SEQUENCE [LARGE SCALE GENOMIC DNA]</scope>
    <source>
        <strain evidence="1 2">AM-OR11-056</strain>
    </source>
</reference>
<proteinExistence type="predicted"/>
<accession>A0A1J8Q4P0</accession>
<comment type="caution">
    <text evidence="1">The sequence shown here is derived from an EMBL/GenBank/DDBJ whole genome shotgun (WGS) entry which is preliminary data.</text>
</comment>
<dbReference type="EMBL" id="LVVM01002728">
    <property type="protein sequence ID" value="OJA16021.1"/>
    <property type="molecule type" value="Genomic_DNA"/>
</dbReference>
<gene>
    <name evidence="1" type="ORF">AZE42_12884</name>
</gene>
<sequence length="74" mass="7943">MSCRGSEHQHSCSHPCVDTDTAPKVYMHIQLGTSALDRACPTEAADHFTAAVNAGTFLTKSAIDSKYEEFVVVG</sequence>